<dbReference type="InterPro" id="IPR036388">
    <property type="entry name" value="WH-like_DNA-bd_sf"/>
</dbReference>
<dbReference type="InterPro" id="IPR051797">
    <property type="entry name" value="TrmB-like"/>
</dbReference>
<dbReference type="RefSeq" id="WP_265541763.1">
    <property type="nucleotide sequence ID" value="NZ_CP098740.1"/>
</dbReference>
<organism evidence="3 4">
    <name type="scientific">Streptomyces drozdowiczii</name>
    <dbReference type="NCBI Taxonomy" id="202862"/>
    <lineage>
        <taxon>Bacteria</taxon>
        <taxon>Bacillati</taxon>
        <taxon>Actinomycetota</taxon>
        <taxon>Actinomycetes</taxon>
        <taxon>Kitasatosporales</taxon>
        <taxon>Streptomycetaceae</taxon>
        <taxon>Streptomyces</taxon>
    </lineage>
</organism>
<feature type="compositionally biased region" description="Basic and acidic residues" evidence="1">
    <location>
        <begin position="1"/>
        <end position="17"/>
    </location>
</feature>
<keyword evidence="4" id="KW-1185">Reference proteome</keyword>
<dbReference type="InterPro" id="IPR016032">
    <property type="entry name" value="Sig_transdc_resp-reg_C-effctor"/>
</dbReference>
<dbReference type="Pfam" id="PF00196">
    <property type="entry name" value="GerE"/>
    <property type="match status" value="1"/>
</dbReference>
<dbReference type="Proteomes" id="UP001164963">
    <property type="component" value="Chromosome"/>
</dbReference>
<proteinExistence type="predicted"/>
<dbReference type="PANTHER" id="PTHR34293">
    <property type="entry name" value="HTH-TYPE TRANSCRIPTIONAL REGULATOR TRMBL2"/>
    <property type="match status" value="1"/>
</dbReference>
<dbReference type="InterPro" id="IPR000792">
    <property type="entry name" value="Tscrpt_reg_LuxR_C"/>
</dbReference>
<evidence type="ECO:0000313" key="4">
    <source>
        <dbReference type="Proteomes" id="UP001164963"/>
    </source>
</evidence>
<dbReference type="SUPFAM" id="SSF46894">
    <property type="entry name" value="C-terminal effector domain of the bipartite response regulators"/>
    <property type="match status" value="1"/>
</dbReference>
<gene>
    <name evidence="3" type="ORF">NEH16_11165</name>
</gene>
<evidence type="ECO:0000256" key="1">
    <source>
        <dbReference type="SAM" id="MobiDB-lite"/>
    </source>
</evidence>
<evidence type="ECO:0000259" key="2">
    <source>
        <dbReference type="SMART" id="SM00421"/>
    </source>
</evidence>
<dbReference type="EMBL" id="CP098740">
    <property type="protein sequence ID" value="UZK54625.1"/>
    <property type="molecule type" value="Genomic_DNA"/>
</dbReference>
<evidence type="ECO:0000313" key="3">
    <source>
        <dbReference type="EMBL" id="UZK54625.1"/>
    </source>
</evidence>
<feature type="region of interest" description="Disordered" evidence="1">
    <location>
        <begin position="1"/>
        <end position="31"/>
    </location>
</feature>
<sequence length="338" mass="36656">MKDDQSRPAVCDCRESAPDGTARPGDPPQQPCERALAAYRRALAAGSLPREEVSGCLTALHLMVPDRASPGSMVPVPPETASHAALAPLEEAVLERRRALRATRATLAAFETLYADVHRLEQPALTRLSGEAVISRALAAGVAGCREEIRTAQPGGGRPEQALREALVRDLGNLRRGIRQRTVYQHTVRSDRATLAYIEQVSAAGAEIRTLAEVVDRVIVVDLDLAFVPFSDEPHEALCVRHPALVRFLARDFDEAWARAVPVRQERAPLRTPVVTSDLQRAILQAVVNGETDAAIARRIGMSRRSVAEHMRKVSEQLGSTSRAQLGYLVATSGLLDG</sequence>
<dbReference type="SMART" id="SM00421">
    <property type="entry name" value="HTH_LUXR"/>
    <property type="match status" value="1"/>
</dbReference>
<dbReference type="PANTHER" id="PTHR34293:SF1">
    <property type="entry name" value="HTH-TYPE TRANSCRIPTIONAL REGULATOR TRMBL2"/>
    <property type="match status" value="1"/>
</dbReference>
<reference evidence="3" key="1">
    <citation type="journal article" date="2022" name="Front. Microbiol.">
        <title>Mirubactin C rescues the lethal effect of cell wall biosynthesis mutations in Bacillus subtilis.</title>
        <authorList>
            <person name="Kepplinger B."/>
            <person name="Wen X."/>
            <person name="Tyler A.R."/>
            <person name="Kim B.Y."/>
            <person name="Brown J."/>
            <person name="Banks P."/>
            <person name="Dashti Y."/>
            <person name="Mackenzie E.S."/>
            <person name="Wills C."/>
            <person name="Kawai Y."/>
            <person name="Waldron K.J."/>
            <person name="Allenby N.E.E."/>
            <person name="Wu L.J."/>
            <person name="Hall M.J."/>
            <person name="Errington J."/>
        </authorList>
    </citation>
    <scope>NUCLEOTIDE SEQUENCE</scope>
    <source>
        <strain evidence="3">MDA8-470</strain>
    </source>
</reference>
<dbReference type="Gene3D" id="1.10.10.10">
    <property type="entry name" value="Winged helix-like DNA-binding domain superfamily/Winged helix DNA-binding domain"/>
    <property type="match status" value="1"/>
</dbReference>
<accession>A0ABY6PRA3</accession>
<protein>
    <submittedName>
        <fullName evidence="3">LuxR C-terminal-related transcriptional regulator</fullName>
    </submittedName>
</protein>
<name>A0ABY6PRA3_9ACTN</name>
<feature type="domain" description="HTH luxR-type" evidence="2">
    <location>
        <begin position="273"/>
        <end position="330"/>
    </location>
</feature>